<comment type="caution">
    <text evidence="2">The sequence shown here is derived from an EMBL/GenBank/DDBJ whole genome shotgun (WGS) entry which is preliminary data.</text>
</comment>
<evidence type="ECO:0000313" key="3">
    <source>
        <dbReference type="Proteomes" id="UP001267878"/>
    </source>
</evidence>
<proteinExistence type="predicted"/>
<keyword evidence="1" id="KW-1133">Transmembrane helix</keyword>
<gene>
    <name evidence="2" type="ORF">J2X04_000697</name>
</gene>
<dbReference type="RefSeq" id="WP_310052168.1">
    <property type="nucleotide sequence ID" value="NZ_JAVDVW010000001.1"/>
</dbReference>
<keyword evidence="1" id="KW-0472">Membrane</keyword>
<organism evidence="2 3">
    <name type="scientific">Agrilutibacter niabensis</name>
    <dbReference type="NCBI Taxonomy" id="380628"/>
    <lineage>
        <taxon>Bacteria</taxon>
        <taxon>Pseudomonadati</taxon>
        <taxon>Pseudomonadota</taxon>
        <taxon>Gammaproteobacteria</taxon>
        <taxon>Lysobacterales</taxon>
        <taxon>Lysobacteraceae</taxon>
        <taxon>Agrilutibacter</taxon>
    </lineage>
</organism>
<accession>A0ABU1VLJ4</accession>
<evidence type="ECO:0000313" key="2">
    <source>
        <dbReference type="EMBL" id="MDR7098350.1"/>
    </source>
</evidence>
<feature type="transmembrane region" description="Helical" evidence="1">
    <location>
        <begin position="36"/>
        <end position="56"/>
    </location>
</feature>
<name>A0ABU1VLJ4_9GAMM</name>
<keyword evidence="1" id="KW-0812">Transmembrane</keyword>
<keyword evidence="3" id="KW-1185">Reference proteome</keyword>
<dbReference type="EMBL" id="JAVDVW010000001">
    <property type="protein sequence ID" value="MDR7098350.1"/>
    <property type="molecule type" value="Genomic_DNA"/>
</dbReference>
<evidence type="ECO:0000256" key="1">
    <source>
        <dbReference type="SAM" id="Phobius"/>
    </source>
</evidence>
<reference evidence="2 3" key="1">
    <citation type="submission" date="2023-07" db="EMBL/GenBank/DDBJ databases">
        <title>Sorghum-associated microbial communities from plants grown in Nebraska, USA.</title>
        <authorList>
            <person name="Schachtman D."/>
        </authorList>
    </citation>
    <scope>NUCLEOTIDE SEQUENCE [LARGE SCALE GENOMIC DNA]</scope>
    <source>
        <strain evidence="2 3">BE187</strain>
    </source>
</reference>
<dbReference type="Proteomes" id="UP001267878">
    <property type="component" value="Unassembled WGS sequence"/>
</dbReference>
<sequence length="124" mass="13013">MAVTIDNSPYAPTASRPADGGIARTTKGTLRVGFGLGWATIAFTSLWVAVALPMMASFAAGRNSLIEGLVFLALLIVPTLALLGYFARRREWMGMLGALLAWASAVALVLLLLAVLRMGSGFAD</sequence>
<feature type="transmembrane region" description="Helical" evidence="1">
    <location>
        <begin position="92"/>
        <end position="116"/>
    </location>
</feature>
<protein>
    <submittedName>
        <fullName evidence="2">Uncharacterized protein</fullName>
    </submittedName>
</protein>
<feature type="transmembrane region" description="Helical" evidence="1">
    <location>
        <begin position="68"/>
        <end position="86"/>
    </location>
</feature>